<organism evidence="1 2">
    <name type="scientific">Anaeromyces robustus</name>
    <dbReference type="NCBI Taxonomy" id="1754192"/>
    <lineage>
        <taxon>Eukaryota</taxon>
        <taxon>Fungi</taxon>
        <taxon>Fungi incertae sedis</taxon>
        <taxon>Chytridiomycota</taxon>
        <taxon>Chytridiomycota incertae sedis</taxon>
        <taxon>Neocallimastigomycetes</taxon>
        <taxon>Neocallimastigales</taxon>
        <taxon>Neocallimastigaceae</taxon>
        <taxon>Anaeromyces</taxon>
    </lineage>
</organism>
<dbReference type="Gene3D" id="3.40.50.720">
    <property type="entry name" value="NAD(P)-binding Rossmann-like Domain"/>
    <property type="match status" value="1"/>
</dbReference>
<reference evidence="1 2" key="2">
    <citation type="submission" date="2016-08" db="EMBL/GenBank/DDBJ databases">
        <title>Pervasive Adenine N6-methylation of Active Genes in Fungi.</title>
        <authorList>
            <consortium name="DOE Joint Genome Institute"/>
            <person name="Mondo S.J."/>
            <person name="Dannebaum R.O."/>
            <person name="Kuo R.C."/>
            <person name="Labutti K."/>
            <person name="Haridas S."/>
            <person name="Kuo A."/>
            <person name="Salamov A."/>
            <person name="Ahrendt S.R."/>
            <person name="Lipzen A."/>
            <person name="Sullivan W."/>
            <person name="Andreopoulos W.B."/>
            <person name="Clum A."/>
            <person name="Lindquist E."/>
            <person name="Daum C."/>
            <person name="Ramamoorthy G.K."/>
            <person name="Gryganskyi A."/>
            <person name="Culley D."/>
            <person name="Magnuson J.K."/>
            <person name="James T.Y."/>
            <person name="O'Malley M.A."/>
            <person name="Stajich J.E."/>
            <person name="Spatafora J.W."/>
            <person name="Visel A."/>
            <person name="Grigoriev I.V."/>
        </authorList>
    </citation>
    <scope>NUCLEOTIDE SEQUENCE [LARGE SCALE GENOMIC DNA]</scope>
    <source>
        <strain evidence="1 2">S4</strain>
    </source>
</reference>
<evidence type="ECO:0008006" key="3">
    <source>
        <dbReference type="Google" id="ProtNLM"/>
    </source>
</evidence>
<reference evidence="1 2" key="1">
    <citation type="submission" date="2016-08" db="EMBL/GenBank/DDBJ databases">
        <title>A Parts List for Fungal Cellulosomes Revealed by Comparative Genomics.</title>
        <authorList>
            <consortium name="DOE Joint Genome Institute"/>
            <person name="Haitjema C.H."/>
            <person name="Gilmore S.P."/>
            <person name="Henske J.K."/>
            <person name="Solomon K.V."/>
            <person name="De Groot R."/>
            <person name="Kuo A."/>
            <person name="Mondo S.J."/>
            <person name="Salamov A.A."/>
            <person name="Labutti K."/>
            <person name="Zhao Z."/>
            <person name="Chiniquy J."/>
            <person name="Barry K."/>
            <person name="Brewer H.M."/>
            <person name="Purvine S.O."/>
            <person name="Wright A.T."/>
            <person name="Boxma B."/>
            <person name="Van Alen T."/>
            <person name="Hackstein J.H."/>
            <person name="Baker S.E."/>
            <person name="Grigoriev I.V."/>
            <person name="O'Malley M.A."/>
        </authorList>
    </citation>
    <scope>NUCLEOTIDE SEQUENCE [LARGE SCALE GENOMIC DNA]</scope>
    <source>
        <strain evidence="1 2">S4</strain>
    </source>
</reference>
<keyword evidence="2" id="KW-1185">Reference proteome</keyword>
<gene>
    <name evidence="1" type="ORF">BCR32DRAFT_272496</name>
</gene>
<dbReference type="STRING" id="1754192.A0A1Y1W5P6"/>
<dbReference type="EMBL" id="MCFG01000423">
    <property type="protein sequence ID" value="ORX68869.1"/>
    <property type="molecule type" value="Genomic_DNA"/>
</dbReference>
<name>A0A1Y1W5P6_9FUNG</name>
<evidence type="ECO:0000313" key="1">
    <source>
        <dbReference type="EMBL" id="ORX68869.1"/>
    </source>
</evidence>
<protein>
    <recommendedName>
        <fullName evidence="3">NmrA-like domain-containing protein</fullName>
    </recommendedName>
</protein>
<dbReference type="AlphaFoldDB" id="A0A1Y1W5P6"/>
<sequence>MVKCFLVLGNLHIYLDNLVRIKDHLVIVEAARHASVPHIIYTGISYTEKSVFNMENVHFVAESIIKAAVFKQDLYILFSEYLLAPRDLKRAVDNDIHYILEIAGISSDVFGKVLECVDITKDRY</sequence>
<evidence type="ECO:0000313" key="2">
    <source>
        <dbReference type="Proteomes" id="UP000193944"/>
    </source>
</evidence>
<comment type="caution">
    <text evidence="1">The sequence shown here is derived from an EMBL/GenBank/DDBJ whole genome shotgun (WGS) entry which is preliminary data.</text>
</comment>
<dbReference type="Proteomes" id="UP000193944">
    <property type="component" value="Unassembled WGS sequence"/>
</dbReference>
<proteinExistence type="predicted"/>
<accession>A0A1Y1W5P6</accession>